<accession>A0A5J4PYF9</accession>
<proteinExistence type="predicted"/>
<name>A0A5J4PYF9_9ZZZZ</name>
<organism evidence="1">
    <name type="scientific">termite gut metagenome</name>
    <dbReference type="NCBI Taxonomy" id="433724"/>
    <lineage>
        <taxon>unclassified sequences</taxon>
        <taxon>metagenomes</taxon>
        <taxon>organismal metagenomes</taxon>
    </lineage>
</organism>
<feature type="non-terminal residue" evidence="1">
    <location>
        <position position="1"/>
    </location>
</feature>
<sequence>MASLNRGIEDIKHGRVREFSSEKLKALLGI</sequence>
<reference evidence="1" key="1">
    <citation type="submission" date="2019-03" db="EMBL/GenBank/DDBJ databases">
        <title>Single cell metagenomics reveals metabolic interactions within the superorganism composed of flagellate Streblomastix strix and complex community of Bacteroidetes bacteria on its surface.</title>
        <authorList>
            <person name="Treitli S.C."/>
            <person name="Kolisko M."/>
            <person name="Husnik F."/>
            <person name="Keeling P."/>
            <person name="Hampl V."/>
        </authorList>
    </citation>
    <scope>NUCLEOTIDE SEQUENCE</scope>
    <source>
        <strain evidence="1">STM</strain>
    </source>
</reference>
<dbReference type="AlphaFoldDB" id="A0A5J4PYF9"/>
<evidence type="ECO:0000313" key="1">
    <source>
        <dbReference type="EMBL" id="KAA6313870.1"/>
    </source>
</evidence>
<gene>
    <name evidence="1" type="ORF">EZS27_035425</name>
</gene>
<dbReference type="EMBL" id="SNRY01005887">
    <property type="protein sequence ID" value="KAA6313870.1"/>
    <property type="molecule type" value="Genomic_DNA"/>
</dbReference>
<protein>
    <submittedName>
        <fullName evidence="1">Uncharacterized protein</fullName>
    </submittedName>
</protein>
<comment type="caution">
    <text evidence="1">The sequence shown here is derived from an EMBL/GenBank/DDBJ whole genome shotgun (WGS) entry which is preliminary data.</text>
</comment>